<dbReference type="Gene3D" id="1.10.390.10">
    <property type="entry name" value="Neutral Protease Domain 2"/>
    <property type="match status" value="1"/>
</dbReference>
<proteinExistence type="predicted"/>
<dbReference type="AlphaFoldDB" id="A0A931E3J2"/>
<feature type="active site" description="Proton acceptor" evidence="1">
    <location>
        <position position="369"/>
    </location>
</feature>
<gene>
    <name evidence="6" type="ORF">I5907_09225</name>
</gene>
<feature type="binding site" evidence="2">
    <location>
        <position position="368"/>
    </location>
    <ligand>
        <name>Zn(2+)</name>
        <dbReference type="ChEBI" id="CHEBI:29105"/>
        <note>catalytic</note>
    </ligand>
</feature>
<dbReference type="InterPro" id="IPR014782">
    <property type="entry name" value="Peptidase_M1_dom"/>
</dbReference>
<dbReference type="Pfam" id="PF01433">
    <property type="entry name" value="Peptidase_M1"/>
    <property type="match status" value="1"/>
</dbReference>
<dbReference type="RefSeq" id="WP_196990425.1">
    <property type="nucleotide sequence ID" value="NZ_JADWYR010000001.1"/>
</dbReference>
<feature type="region of interest" description="Disordered" evidence="3">
    <location>
        <begin position="227"/>
        <end position="250"/>
    </location>
</feature>
<dbReference type="GO" id="GO:0008270">
    <property type="term" value="F:zinc ion binding"/>
    <property type="evidence" value="ECO:0007669"/>
    <property type="project" value="InterPro"/>
</dbReference>
<feature type="active site" description="Proton donor" evidence="1">
    <location>
        <position position="457"/>
    </location>
</feature>
<dbReference type="CDD" id="cd09604">
    <property type="entry name" value="M1_APN_like"/>
    <property type="match status" value="1"/>
</dbReference>
<keyword evidence="7" id="KW-1185">Reference proteome</keyword>
<evidence type="ECO:0000313" key="6">
    <source>
        <dbReference type="EMBL" id="MBG9376413.1"/>
    </source>
</evidence>
<feature type="signal peptide" evidence="4">
    <location>
        <begin position="1"/>
        <end position="18"/>
    </location>
</feature>
<comment type="cofactor">
    <cofactor evidence="2">
        <name>Zn(2+)</name>
        <dbReference type="ChEBI" id="CHEBI:29105"/>
    </cofactor>
    <text evidence="2">Binds 1 zinc ion per subunit.</text>
</comment>
<organism evidence="6 7">
    <name type="scientific">Panacibacter microcysteis</name>
    <dbReference type="NCBI Taxonomy" id="2793269"/>
    <lineage>
        <taxon>Bacteria</taxon>
        <taxon>Pseudomonadati</taxon>
        <taxon>Bacteroidota</taxon>
        <taxon>Chitinophagia</taxon>
        <taxon>Chitinophagales</taxon>
        <taxon>Chitinophagaceae</taxon>
        <taxon>Panacibacter</taxon>
    </lineage>
</organism>
<dbReference type="InterPro" id="IPR034015">
    <property type="entry name" value="M1_LTA4H"/>
</dbReference>
<evidence type="ECO:0000256" key="3">
    <source>
        <dbReference type="SAM" id="MobiDB-lite"/>
    </source>
</evidence>
<feature type="binding site" evidence="2">
    <location>
        <position position="391"/>
    </location>
    <ligand>
        <name>Zn(2+)</name>
        <dbReference type="ChEBI" id="CHEBI:29105"/>
        <note>catalytic</note>
    </ligand>
</feature>
<dbReference type="SUPFAM" id="SSF55486">
    <property type="entry name" value="Metalloproteases ('zincins'), catalytic domain"/>
    <property type="match status" value="1"/>
</dbReference>
<keyword evidence="4" id="KW-0732">Signal</keyword>
<evidence type="ECO:0000313" key="7">
    <source>
        <dbReference type="Proteomes" id="UP000628448"/>
    </source>
</evidence>
<evidence type="ECO:0000256" key="1">
    <source>
        <dbReference type="PIRSR" id="PIRSR634015-1"/>
    </source>
</evidence>
<dbReference type="PANTHER" id="PTHR45726">
    <property type="entry name" value="LEUKOTRIENE A-4 HYDROLASE"/>
    <property type="match status" value="1"/>
</dbReference>
<feature type="domain" description="Peptidase M1 membrane alanine aminopeptidase" evidence="5">
    <location>
        <begin position="309"/>
        <end position="513"/>
    </location>
</feature>
<reference evidence="6" key="1">
    <citation type="submission" date="2020-11" db="EMBL/GenBank/DDBJ databases">
        <title>Bacterial whole genome sequence for Panacibacter sp. DH6.</title>
        <authorList>
            <person name="Le V."/>
            <person name="Ko S."/>
            <person name="Ahn C.-Y."/>
            <person name="Oh H.-M."/>
        </authorList>
    </citation>
    <scope>NUCLEOTIDE SEQUENCE</scope>
    <source>
        <strain evidence="6">DH6</strain>
    </source>
</reference>
<comment type="caution">
    <text evidence="6">The sequence shown here is derived from an EMBL/GenBank/DDBJ whole genome shotgun (WGS) entry which is preliminary data.</text>
</comment>
<dbReference type="PANTHER" id="PTHR45726:SF3">
    <property type="entry name" value="LEUKOTRIENE A-4 HYDROLASE"/>
    <property type="match status" value="1"/>
</dbReference>
<dbReference type="InterPro" id="IPR027268">
    <property type="entry name" value="Peptidase_M4/M1_CTD_sf"/>
</dbReference>
<accession>A0A931E3J2</accession>
<name>A0A931E3J2_9BACT</name>
<keyword evidence="2" id="KW-0479">Metal-binding</keyword>
<feature type="binding site" evidence="2">
    <location>
        <position position="372"/>
    </location>
    <ligand>
        <name>Zn(2+)</name>
        <dbReference type="ChEBI" id="CHEBI:29105"/>
        <note>catalytic</note>
    </ligand>
</feature>
<dbReference type="Proteomes" id="UP000628448">
    <property type="component" value="Unassembled WGS sequence"/>
</dbReference>
<evidence type="ECO:0000256" key="4">
    <source>
        <dbReference type="SAM" id="SignalP"/>
    </source>
</evidence>
<protein>
    <submittedName>
        <fullName evidence="6">M1 family metallopeptidase</fullName>
    </submittedName>
</protein>
<dbReference type="EMBL" id="JADWYR010000001">
    <property type="protein sequence ID" value="MBG9376413.1"/>
    <property type="molecule type" value="Genomic_DNA"/>
</dbReference>
<keyword evidence="2" id="KW-0862">Zinc</keyword>
<sequence>MRFFVTAMLLLFVHNIYAQQTWQQEVNYTIDVTLNDAEHTLDGFEQINYINHSPDTLRYIFIHLWANAYKNDQTAFSEQLLRNGRTDFYFSSEEQRGYINRLEFKTGKETLVTEATKDIDVIKLLLAKPLAPNEEVTIATPFHTKLPFLFSRGGYYKQFYAITQWYPKAALYDKDGWHAMPYLDQGEFYNDFGNYHVSITLPGNYKVAATGLLTETHEGPTLKQMVTDQKPDKKKQPFLPKKRKVEEEITPSSGKQQTWVYDARHVTDFAWFADKRFIVRSDTIMLGDNIVKANCYILPENAGLYANSLQFTKQAIRFYSAQFGNYPYPAVNVVSAPKALVYPTSMEYPMLTMITESTEMEVDATIAHEVGHNWLMGILATNERDHAWMDEGINTFIERKYRLQYYPEHYSTSLDFSGLNGAGVHKLLNTTIGLKKDQPIDLTSDAYSEFNYGAVVYEKTADWMEYLEKMVGKDTIAAITRAYYSNFSFKHPSPADLKNTAEKVSGRDLTAAFNKIYSTGYIDSSVMQEKTKFSFGIPGFKEQAKYIIFTPVAGFNHYDKIMIGGMLHNYQLPLQKMQFLIAPVYATGSRKLNGTARLSYNHFTKRTWLEIATSGIRYSINDFSDEKNDKLYLGITRFVPSVKLSLYNKELREKTKWTFLIRSFILKEDQLNFRDITTPTDTFSQAYKTTANNLVNQLKISYENNRVLYPYNANVVIDQGKDFLRIGFTGKYFFNYNQARQGIAARVFAGKYFNLNNTNPFAAYKTALNMSGPKGDEDYTYSGYFIGRNEFEGWQSQQVMERDGFFKVRTDLLGDKIGKSDDWLVAINLSGDIPDKVNPLNALPFKLPIKLFLDIGTYSEAWRNDEAANNKILFDAGLQLSLFRGGLNVYVPLVYSKVYNDYFKAYLGDKRFAKNISFNINLDVFQLSKLSRTIPW</sequence>
<evidence type="ECO:0000259" key="5">
    <source>
        <dbReference type="Pfam" id="PF01433"/>
    </source>
</evidence>
<feature type="chain" id="PRO_5037389443" evidence="4">
    <location>
        <begin position="19"/>
        <end position="936"/>
    </location>
</feature>
<dbReference type="GO" id="GO:0008237">
    <property type="term" value="F:metallopeptidase activity"/>
    <property type="evidence" value="ECO:0007669"/>
    <property type="project" value="InterPro"/>
</dbReference>
<evidence type="ECO:0000256" key="2">
    <source>
        <dbReference type="PIRSR" id="PIRSR634015-3"/>
    </source>
</evidence>